<keyword evidence="5 9" id="KW-0812">Transmembrane</keyword>
<dbReference type="PANTHER" id="PTHR30588">
    <property type="entry name" value="BRANCHED-CHAIN AMINO ACID TRANSPORT SYSTEM 2 CARRIER PROTEIN"/>
    <property type="match status" value="1"/>
</dbReference>
<organism evidence="10 11">
    <name type="scientific">Peptoniphilus stercorisuis</name>
    <dbReference type="NCBI Taxonomy" id="1436965"/>
    <lineage>
        <taxon>Bacteria</taxon>
        <taxon>Bacillati</taxon>
        <taxon>Bacillota</taxon>
        <taxon>Tissierellia</taxon>
        <taxon>Tissierellales</taxon>
        <taxon>Peptoniphilaceae</taxon>
        <taxon>Peptoniphilus</taxon>
    </lineage>
</organism>
<dbReference type="InterPro" id="IPR004685">
    <property type="entry name" value="Brnchd-chn_aa_trnsp_Livcs"/>
</dbReference>
<keyword evidence="4" id="KW-1003">Cell membrane</keyword>
<feature type="transmembrane region" description="Helical" evidence="9">
    <location>
        <begin position="279"/>
        <end position="307"/>
    </location>
</feature>
<protein>
    <recommendedName>
        <fullName evidence="9">Branched-chain amino acid transport system carrier protein</fullName>
    </recommendedName>
</protein>
<keyword evidence="8 9" id="KW-0472">Membrane</keyword>
<dbReference type="EMBL" id="JAGGLJ010000001">
    <property type="protein sequence ID" value="MBP2024613.1"/>
    <property type="molecule type" value="Genomic_DNA"/>
</dbReference>
<evidence type="ECO:0000313" key="11">
    <source>
        <dbReference type="Proteomes" id="UP001519306"/>
    </source>
</evidence>
<keyword evidence="11" id="KW-1185">Reference proteome</keyword>
<feature type="transmembrane region" description="Helical" evidence="9">
    <location>
        <begin position="319"/>
        <end position="336"/>
    </location>
</feature>
<feature type="transmembrane region" description="Helical" evidence="9">
    <location>
        <begin position="342"/>
        <end position="363"/>
    </location>
</feature>
<dbReference type="NCBIfam" id="TIGR00796">
    <property type="entry name" value="livcs"/>
    <property type="match status" value="1"/>
</dbReference>
<reference evidence="10 11" key="1">
    <citation type="submission" date="2021-03" db="EMBL/GenBank/DDBJ databases">
        <title>Genomic Encyclopedia of Type Strains, Phase IV (KMG-IV): sequencing the most valuable type-strain genomes for metagenomic binning, comparative biology and taxonomic classification.</title>
        <authorList>
            <person name="Goeker M."/>
        </authorList>
    </citation>
    <scope>NUCLEOTIDE SEQUENCE [LARGE SCALE GENOMIC DNA]</scope>
    <source>
        <strain evidence="10 11">DSM 27563</strain>
    </source>
</reference>
<dbReference type="Proteomes" id="UP001519306">
    <property type="component" value="Unassembled WGS sequence"/>
</dbReference>
<sequence>MKKLSKKEFIMVSLMLFSFFFGAGNLIFPPMSGKMSGTNMIIVMICFGLTAVVLPILGVIAVSTTKGLDNLARRVSPLFAVIFTVCIYLCIGPFLGIPRAGSLPFEMTIAPYLPEIFPSRIALLLYTIVFFSIVYFLSLNPKKLIDIIGKFLTPALLILIVLLFATSIIKGLPSASNPVGIYGTNPGIQGFLDGYNTMDAVGALNFGFIIYATIASFNIGDEKQVLSVTKKAGIIAGTLLMVVYFMLAIIGARSASLFPESKNGAAILSSVSGYLFGDFGAIIVGLIFTLACITISIGLVTSTSTFFTNLFKEKLSYKVWLRILILLSLCLANFGLDMILKYTSSLITVIYPVAIALIAMSLLNKFIASDKLVYRSTVYIVLIISLVDGFKVLNLKLPVINDLFMNLPLASLNLGWVMPAIISFTMAMVFSKTMKSKKVFAKVAK</sequence>
<feature type="transmembrane region" description="Helical" evidence="9">
    <location>
        <begin position="117"/>
        <end position="139"/>
    </location>
</feature>
<accession>A0ABS4KA01</accession>
<dbReference type="PANTHER" id="PTHR30588:SF0">
    <property type="entry name" value="BRANCHED-CHAIN AMINO ACID PERMEASE BRNQ"/>
    <property type="match status" value="1"/>
</dbReference>
<keyword evidence="3 9" id="KW-0813">Transport</keyword>
<evidence type="ECO:0000256" key="1">
    <source>
        <dbReference type="ARBA" id="ARBA00004651"/>
    </source>
</evidence>
<evidence type="ECO:0000256" key="8">
    <source>
        <dbReference type="ARBA" id="ARBA00023136"/>
    </source>
</evidence>
<comment type="similarity">
    <text evidence="2 9">Belongs to the branched chain amino acid transporter family.</text>
</comment>
<comment type="caution">
    <text evidence="10">The sequence shown here is derived from an EMBL/GenBank/DDBJ whole genome shotgun (WGS) entry which is preliminary data.</text>
</comment>
<feature type="transmembrane region" description="Helical" evidence="9">
    <location>
        <begin position="232"/>
        <end position="252"/>
    </location>
</feature>
<evidence type="ECO:0000256" key="3">
    <source>
        <dbReference type="ARBA" id="ARBA00022448"/>
    </source>
</evidence>
<evidence type="ECO:0000256" key="2">
    <source>
        <dbReference type="ARBA" id="ARBA00008540"/>
    </source>
</evidence>
<dbReference type="Gene3D" id="1.10.4160.10">
    <property type="entry name" value="Hydantoin permease"/>
    <property type="match status" value="1"/>
</dbReference>
<evidence type="ECO:0000313" key="10">
    <source>
        <dbReference type="EMBL" id="MBP2024613.1"/>
    </source>
</evidence>
<feature type="transmembrane region" description="Helical" evidence="9">
    <location>
        <begin position="200"/>
        <end position="220"/>
    </location>
</feature>
<gene>
    <name evidence="10" type="ORF">J2Z71_000128</name>
</gene>
<evidence type="ECO:0000256" key="5">
    <source>
        <dbReference type="ARBA" id="ARBA00022692"/>
    </source>
</evidence>
<feature type="transmembrane region" description="Helical" evidence="9">
    <location>
        <begin position="151"/>
        <end position="169"/>
    </location>
</feature>
<feature type="transmembrane region" description="Helical" evidence="9">
    <location>
        <begin position="372"/>
        <end position="390"/>
    </location>
</feature>
<evidence type="ECO:0000256" key="7">
    <source>
        <dbReference type="ARBA" id="ARBA00022989"/>
    </source>
</evidence>
<dbReference type="Pfam" id="PF05525">
    <property type="entry name" value="Branch_AA_trans"/>
    <property type="match status" value="1"/>
</dbReference>
<feature type="transmembrane region" description="Helical" evidence="9">
    <location>
        <begin position="40"/>
        <end position="63"/>
    </location>
</feature>
<feature type="transmembrane region" description="Helical" evidence="9">
    <location>
        <begin position="75"/>
        <end position="97"/>
    </location>
</feature>
<proteinExistence type="inferred from homology"/>
<evidence type="ECO:0000256" key="4">
    <source>
        <dbReference type="ARBA" id="ARBA00022475"/>
    </source>
</evidence>
<comment type="subcellular location">
    <subcellularLocation>
        <location evidence="1 9">Cell membrane</location>
        <topology evidence="1 9">Multi-pass membrane protein</topology>
    </subcellularLocation>
</comment>
<evidence type="ECO:0000256" key="6">
    <source>
        <dbReference type="ARBA" id="ARBA00022970"/>
    </source>
</evidence>
<name>A0ABS4KA01_9FIRM</name>
<feature type="transmembrane region" description="Helical" evidence="9">
    <location>
        <begin position="410"/>
        <end position="430"/>
    </location>
</feature>
<dbReference type="RefSeq" id="WP_210059916.1">
    <property type="nucleotide sequence ID" value="NZ_JAGGLJ010000001.1"/>
</dbReference>
<comment type="function">
    <text evidence="9">Component of the transport system for branched-chain amino acids.</text>
</comment>
<keyword evidence="6 9" id="KW-0029">Amino-acid transport</keyword>
<keyword evidence="7 9" id="KW-1133">Transmembrane helix</keyword>
<feature type="transmembrane region" description="Helical" evidence="9">
    <location>
        <begin position="9"/>
        <end position="28"/>
    </location>
</feature>
<evidence type="ECO:0000256" key="9">
    <source>
        <dbReference type="RuleBase" id="RU362122"/>
    </source>
</evidence>